<evidence type="ECO:0000313" key="1">
    <source>
        <dbReference type="EMBL" id="KAK9023317.1"/>
    </source>
</evidence>
<dbReference type="Proteomes" id="UP001396334">
    <property type="component" value="Unassembled WGS sequence"/>
</dbReference>
<proteinExistence type="predicted"/>
<comment type="caution">
    <text evidence="1">The sequence shown here is derived from an EMBL/GenBank/DDBJ whole genome shotgun (WGS) entry which is preliminary data.</text>
</comment>
<gene>
    <name evidence="1" type="ORF">V6N11_003538</name>
</gene>
<accession>A0ABR2SEH9</accession>
<dbReference type="PROSITE" id="PS51257">
    <property type="entry name" value="PROKAR_LIPOPROTEIN"/>
    <property type="match status" value="1"/>
</dbReference>
<protein>
    <submittedName>
        <fullName evidence="1">Uncharacterized protein</fullName>
    </submittedName>
</protein>
<sequence length="202" mass="22714">MLLKELDRTEEGATMAGGFNVCSCCSLLGCRSCSRREVIKHGAIEADKLYASACHLLVISLSWRNFLFVTLSDDHNPQSRAFQRHKNRGVRFGFSPEAEIDEDDQQGGETSPRHMDSISVGAVSRSDHEKVVDLYVDTFGVMIGIWIFLPHRCMFPPIDGKALKGCWCFTARLKNDGRINEFSHHLLPLPLALMMPPPTFKF</sequence>
<organism evidence="1 2">
    <name type="scientific">Hibiscus sabdariffa</name>
    <name type="common">roselle</name>
    <dbReference type="NCBI Taxonomy" id="183260"/>
    <lineage>
        <taxon>Eukaryota</taxon>
        <taxon>Viridiplantae</taxon>
        <taxon>Streptophyta</taxon>
        <taxon>Embryophyta</taxon>
        <taxon>Tracheophyta</taxon>
        <taxon>Spermatophyta</taxon>
        <taxon>Magnoliopsida</taxon>
        <taxon>eudicotyledons</taxon>
        <taxon>Gunneridae</taxon>
        <taxon>Pentapetalae</taxon>
        <taxon>rosids</taxon>
        <taxon>malvids</taxon>
        <taxon>Malvales</taxon>
        <taxon>Malvaceae</taxon>
        <taxon>Malvoideae</taxon>
        <taxon>Hibiscus</taxon>
    </lineage>
</organism>
<reference evidence="1 2" key="1">
    <citation type="journal article" date="2024" name="G3 (Bethesda)">
        <title>Genome assembly of Hibiscus sabdariffa L. provides insights into metabolisms of medicinal natural products.</title>
        <authorList>
            <person name="Kim T."/>
        </authorList>
    </citation>
    <scope>NUCLEOTIDE SEQUENCE [LARGE SCALE GENOMIC DNA]</scope>
    <source>
        <strain evidence="1">TK-2024</strain>
        <tissue evidence="1">Old leaves</tissue>
    </source>
</reference>
<name>A0ABR2SEH9_9ROSI</name>
<evidence type="ECO:0000313" key="2">
    <source>
        <dbReference type="Proteomes" id="UP001396334"/>
    </source>
</evidence>
<dbReference type="EMBL" id="JBBPBN010000015">
    <property type="protein sequence ID" value="KAK9023317.1"/>
    <property type="molecule type" value="Genomic_DNA"/>
</dbReference>
<keyword evidence="2" id="KW-1185">Reference proteome</keyword>